<feature type="binding site" evidence="2">
    <location>
        <position position="227"/>
    </location>
    <ligand>
        <name>Mg(2+)</name>
        <dbReference type="ChEBI" id="CHEBI:18420"/>
        <label>3</label>
    </ligand>
</feature>
<dbReference type="Proteomes" id="UP000824225">
    <property type="component" value="Unassembled WGS sequence"/>
</dbReference>
<keyword evidence="2" id="KW-0479">Metal-binding</keyword>
<comment type="function">
    <text evidence="2">Catalyzes the ATP-dependent phosphorylation of thiamine-monophosphate (TMP) to form thiamine-pyrophosphate (TPP), the active form of vitamin B1.</text>
</comment>
<feature type="binding site" evidence="2">
    <location>
        <position position="32"/>
    </location>
    <ligand>
        <name>Mg(2+)</name>
        <dbReference type="ChEBI" id="CHEBI:18420"/>
        <label>4</label>
    </ligand>
</feature>
<dbReference type="CDD" id="cd02194">
    <property type="entry name" value="ThiL"/>
    <property type="match status" value="1"/>
</dbReference>
<name>A0A9D2HGR1_9BACT</name>
<dbReference type="Gene3D" id="3.30.1330.10">
    <property type="entry name" value="PurM-like, N-terminal domain"/>
    <property type="match status" value="1"/>
</dbReference>
<dbReference type="GO" id="GO:0000287">
    <property type="term" value="F:magnesium ion binding"/>
    <property type="evidence" value="ECO:0007669"/>
    <property type="project" value="UniProtKB-UniRule"/>
</dbReference>
<feature type="binding site" evidence="2">
    <location>
        <position position="76"/>
    </location>
    <ligand>
        <name>Mg(2+)</name>
        <dbReference type="ChEBI" id="CHEBI:18420"/>
        <label>3</label>
    </ligand>
</feature>
<organism evidence="4 5">
    <name type="scientific">Candidatus Mailhella merdigallinarum</name>
    <dbReference type="NCBI Taxonomy" id="2838658"/>
    <lineage>
        <taxon>Bacteria</taxon>
        <taxon>Pseudomonadati</taxon>
        <taxon>Thermodesulfobacteriota</taxon>
        <taxon>Desulfovibrionia</taxon>
        <taxon>Desulfovibrionales</taxon>
        <taxon>Desulfovibrionaceae</taxon>
        <taxon>Mailhella</taxon>
    </lineage>
</organism>
<dbReference type="InterPro" id="IPR016188">
    <property type="entry name" value="PurM-like_N"/>
</dbReference>
<dbReference type="Gene3D" id="3.90.650.10">
    <property type="entry name" value="PurM-like C-terminal domain"/>
    <property type="match status" value="1"/>
</dbReference>
<comment type="caution">
    <text evidence="2">Lacks conserved residue(s) required for the propagation of feature annotation.</text>
</comment>
<evidence type="ECO:0000313" key="5">
    <source>
        <dbReference type="Proteomes" id="UP000824225"/>
    </source>
</evidence>
<comment type="catalytic activity">
    <reaction evidence="2">
        <text>thiamine phosphate + ATP = thiamine diphosphate + ADP</text>
        <dbReference type="Rhea" id="RHEA:15913"/>
        <dbReference type="ChEBI" id="CHEBI:30616"/>
        <dbReference type="ChEBI" id="CHEBI:37575"/>
        <dbReference type="ChEBI" id="CHEBI:58937"/>
        <dbReference type="ChEBI" id="CHEBI:456216"/>
        <dbReference type="EC" id="2.7.4.16"/>
    </reaction>
</comment>
<dbReference type="InterPro" id="IPR036921">
    <property type="entry name" value="PurM-like_N_sf"/>
</dbReference>
<feature type="binding site" evidence="2">
    <location>
        <position position="151"/>
    </location>
    <ligand>
        <name>ATP</name>
        <dbReference type="ChEBI" id="CHEBI:30616"/>
    </ligand>
</feature>
<dbReference type="GO" id="GO:0005524">
    <property type="term" value="F:ATP binding"/>
    <property type="evidence" value="ECO:0007669"/>
    <property type="project" value="UniProtKB-UniRule"/>
</dbReference>
<feature type="binding site" evidence="2">
    <location>
        <position position="278"/>
    </location>
    <ligand>
        <name>substrate</name>
    </ligand>
</feature>
<dbReference type="Pfam" id="PF00586">
    <property type="entry name" value="AIRS"/>
    <property type="match status" value="1"/>
</dbReference>
<protein>
    <recommendedName>
        <fullName evidence="2">Thiamine-monophosphate kinase</fullName>
        <shortName evidence="2">TMP kinase</shortName>
        <shortName evidence="2">Thiamine-phosphate kinase</shortName>
        <ecNumber evidence="2">2.7.4.16</ecNumber>
    </recommendedName>
</protein>
<evidence type="ECO:0000256" key="1">
    <source>
        <dbReference type="ARBA" id="ARBA00022977"/>
    </source>
</evidence>
<dbReference type="NCBIfam" id="TIGR01379">
    <property type="entry name" value="thiL"/>
    <property type="match status" value="1"/>
</dbReference>
<reference evidence="4" key="2">
    <citation type="submission" date="2021-04" db="EMBL/GenBank/DDBJ databases">
        <authorList>
            <person name="Gilroy R."/>
        </authorList>
    </citation>
    <scope>NUCLEOTIDE SEQUENCE</scope>
    <source>
        <strain evidence="4">CHK186-16707</strain>
    </source>
</reference>
<comment type="pathway">
    <text evidence="2">Cofactor biosynthesis; thiamine diphosphate biosynthesis; thiamine diphosphate from thiamine phosphate: step 1/1.</text>
</comment>
<feature type="binding site" evidence="2">
    <location>
        <position position="47"/>
    </location>
    <ligand>
        <name>Mg(2+)</name>
        <dbReference type="ChEBI" id="CHEBI:18420"/>
        <label>1</label>
    </ligand>
</feature>
<feature type="binding site" evidence="2">
    <location>
        <position position="324"/>
    </location>
    <ligand>
        <name>substrate</name>
    </ligand>
</feature>
<dbReference type="GO" id="GO:0009229">
    <property type="term" value="P:thiamine diphosphate biosynthetic process"/>
    <property type="evidence" value="ECO:0007669"/>
    <property type="project" value="UniProtKB-UniRule"/>
</dbReference>
<comment type="similarity">
    <text evidence="2">Belongs to the thiamine-monophosphate kinase family.</text>
</comment>
<feature type="binding site" evidence="2">
    <location>
        <position position="76"/>
    </location>
    <ligand>
        <name>Mg(2+)</name>
        <dbReference type="ChEBI" id="CHEBI:18420"/>
        <label>4</label>
    </ligand>
</feature>
<dbReference type="EMBL" id="DXAN01000032">
    <property type="protein sequence ID" value="HJA09530.1"/>
    <property type="molecule type" value="Genomic_DNA"/>
</dbReference>
<feature type="binding site" evidence="2">
    <location>
        <position position="32"/>
    </location>
    <ligand>
        <name>Mg(2+)</name>
        <dbReference type="ChEBI" id="CHEBI:18420"/>
        <label>3</label>
    </ligand>
</feature>
<feature type="binding site" evidence="2">
    <location>
        <position position="124"/>
    </location>
    <ligand>
        <name>Mg(2+)</name>
        <dbReference type="ChEBI" id="CHEBI:18420"/>
        <label>1</label>
    </ligand>
</feature>
<sequence>MRTPRSEDDILALLAEHFPVLHPDLLVGRGDDCAVLRPGGPLAVTCDVFVEDVHFRRRYFSAADIGHKALAVNLSDVASAGARPTGFMLGLTLTGREDETWLHGLAEGMAALARRWGVGLAGGDLARATGLHLCVTAWGELPADLVHGLRRARAREGDVVFMLGSLGLARVGLSLLEAAVGPDEAAAVRAAWPAACAAHVRPEPLVAEGMVAARLAARDPDRFSLMDVSDGLARDIPRLLGGHGAVLELPSDFLPDEVRRYADERGLDAASFAFEGGEDYALAGTCPPGLWDDVARALPSARRLGVVAGREIILNGCRRSGGGFDHFA</sequence>
<dbReference type="InterPro" id="IPR036676">
    <property type="entry name" value="PurM-like_C_sf"/>
</dbReference>
<feature type="binding site" evidence="2">
    <location>
        <position position="76"/>
    </location>
    <ligand>
        <name>Mg(2+)</name>
        <dbReference type="ChEBI" id="CHEBI:18420"/>
        <label>2</label>
    </ligand>
</feature>
<feature type="binding site" evidence="2">
    <location>
        <position position="54"/>
    </location>
    <ligand>
        <name>substrate</name>
    </ligand>
</feature>
<feature type="binding site" evidence="2">
    <location>
        <position position="47"/>
    </location>
    <ligand>
        <name>Mg(2+)</name>
        <dbReference type="ChEBI" id="CHEBI:18420"/>
        <label>2</label>
    </ligand>
</feature>
<keyword evidence="2 4" id="KW-0808">Transferase</keyword>
<keyword evidence="2" id="KW-0067">ATP-binding</keyword>
<dbReference type="PANTHER" id="PTHR30270:SF0">
    <property type="entry name" value="THIAMINE-MONOPHOSPHATE KINASE"/>
    <property type="match status" value="1"/>
</dbReference>
<proteinExistence type="inferred from homology"/>
<dbReference type="PANTHER" id="PTHR30270">
    <property type="entry name" value="THIAMINE-MONOPHOSPHATE KINASE"/>
    <property type="match status" value="1"/>
</dbReference>
<comment type="miscellaneous">
    <text evidence="2">Reaction mechanism of ThiL seems to utilize a direct, inline transfer of the gamma-phosphate of ATP to TMP rather than a phosphorylated enzyme intermediate.</text>
</comment>
<feature type="binding site" evidence="2">
    <location>
        <position position="229"/>
    </location>
    <ligand>
        <name>ATP</name>
        <dbReference type="ChEBI" id="CHEBI:30616"/>
    </ligand>
</feature>
<keyword evidence="2 4" id="KW-0418">Kinase</keyword>
<reference evidence="4" key="1">
    <citation type="journal article" date="2021" name="PeerJ">
        <title>Extensive microbial diversity within the chicken gut microbiome revealed by metagenomics and culture.</title>
        <authorList>
            <person name="Gilroy R."/>
            <person name="Ravi A."/>
            <person name="Getino M."/>
            <person name="Pursley I."/>
            <person name="Horton D.L."/>
            <person name="Alikhan N.F."/>
            <person name="Baker D."/>
            <person name="Gharbi K."/>
            <person name="Hall N."/>
            <person name="Watson M."/>
            <person name="Adriaenssens E.M."/>
            <person name="Foster-Nyarko E."/>
            <person name="Jarju S."/>
            <person name="Secka A."/>
            <person name="Antonio M."/>
            <person name="Oren A."/>
            <person name="Chaudhuri R.R."/>
            <person name="La Ragione R."/>
            <person name="Hildebrand F."/>
            <person name="Pallen M.J."/>
        </authorList>
    </citation>
    <scope>NUCLEOTIDE SEQUENCE</scope>
    <source>
        <strain evidence="4">CHK186-16707</strain>
    </source>
</reference>
<dbReference type="GO" id="GO:0009030">
    <property type="term" value="F:thiamine-phosphate kinase activity"/>
    <property type="evidence" value="ECO:0007669"/>
    <property type="project" value="UniProtKB-UniRule"/>
</dbReference>
<dbReference type="HAMAP" id="MF_02128">
    <property type="entry name" value="TMP_kinase"/>
    <property type="match status" value="1"/>
</dbReference>
<dbReference type="SUPFAM" id="SSF56042">
    <property type="entry name" value="PurM C-terminal domain-like"/>
    <property type="match status" value="1"/>
</dbReference>
<feature type="domain" description="PurM-like N-terminal" evidence="3">
    <location>
        <begin position="30"/>
        <end position="140"/>
    </location>
</feature>
<feature type="binding site" evidence="2">
    <location>
        <position position="45"/>
    </location>
    <ligand>
        <name>Mg(2+)</name>
        <dbReference type="ChEBI" id="CHEBI:18420"/>
        <label>4</label>
    </ligand>
</feature>
<keyword evidence="2" id="KW-0547">Nucleotide-binding</keyword>
<dbReference type="SUPFAM" id="SSF55326">
    <property type="entry name" value="PurM N-terminal domain-like"/>
    <property type="match status" value="1"/>
</dbReference>
<keyword evidence="1 2" id="KW-0784">Thiamine biosynthesis</keyword>
<accession>A0A9D2HGR1</accession>
<dbReference type="GO" id="GO:0009228">
    <property type="term" value="P:thiamine biosynthetic process"/>
    <property type="evidence" value="ECO:0007669"/>
    <property type="project" value="UniProtKB-KW"/>
</dbReference>
<gene>
    <name evidence="2 4" type="primary">thiL</name>
    <name evidence="4" type="ORF">H9962_10155</name>
</gene>
<dbReference type="PIRSF" id="PIRSF005303">
    <property type="entry name" value="Thiam_monoph_kin"/>
    <property type="match status" value="1"/>
</dbReference>
<feature type="binding site" evidence="2">
    <location>
        <begin position="123"/>
        <end position="124"/>
    </location>
    <ligand>
        <name>ATP</name>
        <dbReference type="ChEBI" id="CHEBI:30616"/>
    </ligand>
</feature>
<keyword evidence="2" id="KW-0460">Magnesium</keyword>
<dbReference type="InterPro" id="IPR006283">
    <property type="entry name" value="ThiL-like"/>
</dbReference>
<evidence type="ECO:0000259" key="3">
    <source>
        <dbReference type="Pfam" id="PF00586"/>
    </source>
</evidence>
<evidence type="ECO:0000256" key="2">
    <source>
        <dbReference type="HAMAP-Rule" id="MF_02128"/>
    </source>
</evidence>
<comment type="caution">
    <text evidence="4">The sequence shown here is derived from an EMBL/GenBank/DDBJ whole genome shotgun (WGS) entry which is preliminary data.</text>
</comment>
<evidence type="ECO:0000313" key="4">
    <source>
        <dbReference type="EMBL" id="HJA09530.1"/>
    </source>
</evidence>
<dbReference type="AlphaFoldDB" id="A0A9D2HGR1"/>
<feature type="binding site" evidence="2">
    <location>
        <position position="230"/>
    </location>
    <ligand>
        <name>Mg(2+)</name>
        <dbReference type="ChEBI" id="CHEBI:18420"/>
        <label>5</label>
    </ligand>
</feature>
<dbReference type="EC" id="2.7.4.16" evidence="2"/>